<sequence>MTDYYVVFLKVFGVTNPIVNSGNDKGTSNKEKGGKGYLQETRVCRFFSVRFYQGVKDRHYEKQQDGNGKPCSVFILHGFQLFISHINDRFLHVRDVYDDVAKLNKKRSPLCLKL</sequence>
<gene>
    <name evidence="1" type="ORF">EVA_01079</name>
</gene>
<evidence type="ECO:0000313" key="1">
    <source>
        <dbReference type="EMBL" id="EJX10518.1"/>
    </source>
</evidence>
<protein>
    <submittedName>
        <fullName evidence="1">Uncharacterized protein</fullName>
    </submittedName>
</protein>
<reference evidence="1" key="1">
    <citation type="journal article" date="2012" name="PLoS ONE">
        <title>Gene sets for utilization of primary and secondary nutrition supplies in the distal gut of endangered iberian lynx.</title>
        <authorList>
            <person name="Alcaide M."/>
            <person name="Messina E."/>
            <person name="Richter M."/>
            <person name="Bargiela R."/>
            <person name="Peplies J."/>
            <person name="Huws S.A."/>
            <person name="Newbold C.J."/>
            <person name="Golyshin P.N."/>
            <person name="Simon M.A."/>
            <person name="Lopez G."/>
            <person name="Yakimov M.M."/>
            <person name="Ferrer M."/>
        </authorList>
    </citation>
    <scope>NUCLEOTIDE SEQUENCE</scope>
</reference>
<accession>J9H3F8</accession>
<dbReference type="EMBL" id="AMCI01000167">
    <property type="protein sequence ID" value="EJX10518.1"/>
    <property type="molecule type" value="Genomic_DNA"/>
</dbReference>
<dbReference type="AlphaFoldDB" id="J9H3F8"/>
<comment type="caution">
    <text evidence="1">The sequence shown here is derived from an EMBL/GenBank/DDBJ whole genome shotgun (WGS) entry which is preliminary data.</text>
</comment>
<name>J9H3F8_9ZZZZ</name>
<organism evidence="1">
    <name type="scientific">gut metagenome</name>
    <dbReference type="NCBI Taxonomy" id="749906"/>
    <lineage>
        <taxon>unclassified sequences</taxon>
        <taxon>metagenomes</taxon>
        <taxon>organismal metagenomes</taxon>
    </lineage>
</organism>
<proteinExistence type="predicted"/>